<sequence length="80" mass="9036">MNTYKLQYFSLLGDFTGKPSEELQSIASTPKELYTELQQLYSFEHCSSKLRVAINDEFGDWQSQLKDGDNIVFIPPVAGG</sequence>
<gene>
    <name evidence="1" type="ORF">LNTAR_03289</name>
</gene>
<dbReference type="AlphaFoldDB" id="A6DT45"/>
<dbReference type="Gene3D" id="3.10.20.30">
    <property type="match status" value="1"/>
</dbReference>
<name>A6DT45_9BACT</name>
<dbReference type="InterPro" id="IPR012675">
    <property type="entry name" value="Beta-grasp_dom_sf"/>
</dbReference>
<proteinExistence type="predicted"/>
<keyword evidence="2" id="KW-1185">Reference proteome</keyword>
<evidence type="ECO:0000313" key="2">
    <source>
        <dbReference type="Proteomes" id="UP000004947"/>
    </source>
</evidence>
<dbReference type="EMBL" id="ABCK01000034">
    <property type="protein sequence ID" value="EDM25220.1"/>
    <property type="molecule type" value="Genomic_DNA"/>
</dbReference>
<reference evidence="1 2" key="1">
    <citation type="journal article" date="2010" name="J. Bacteriol.">
        <title>Genome sequence of Lentisphaera araneosa HTCC2155T, the type species of the order Lentisphaerales in the phylum Lentisphaerae.</title>
        <authorList>
            <person name="Thrash J.C."/>
            <person name="Cho J.C."/>
            <person name="Vergin K.L."/>
            <person name="Morris R.M."/>
            <person name="Giovannoni S.J."/>
        </authorList>
    </citation>
    <scope>NUCLEOTIDE SEQUENCE [LARGE SCALE GENOMIC DNA]</scope>
    <source>
        <strain evidence="1 2">HTCC2155</strain>
    </source>
</reference>
<evidence type="ECO:0000313" key="1">
    <source>
        <dbReference type="EMBL" id="EDM25220.1"/>
    </source>
</evidence>
<dbReference type="SUPFAM" id="SSF54285">
    <property type="entry name" value="MoaD/ThiS"/>
    <property type="match status" value="1"/>
</dbReference>
<dbReference type="eggNOG" id="COG1977">
    <property type="taxonomic scope" value="Bacteria"/>
</dbReference>
<dbReference type="RefSeq" id="WP_007280994.1">
    <property type="nucleotide sequence ID" value="NZ_ABCK01000034.1"/>
</dbReference>
<dbReference type="STRING" id="313628.LNTAR_03289"/>
<dbReference type="CDD" id="cd00754">
    <property type="entry name" value="Ubl_MoaD"/>
    <property type="match status" value="1"/>
</dbReference>
<accession>A6DT45</accession>
<dbReference type="InterPro" id="IPR016155">
    <property type="entry name" value="Mopterin_synth/thiamin_S_b"/>
</dbReference>
<protein>
    <submittedName>
        <fullName evidence="1">Bifunctional molybdenum cofactor biosynthesis protein (Molybdopterin-guanine dinucleotide biosynthesis protein)</fullName>
    </submittedName>
</protein>
<organism evidence="1 2">
    <name type="scientific">Lentisphaera araneosa HTCC2155</name>
    <dbReference type="NCBI Taxonomy" id="313628"/>
    <lineage>
        <taxon>Bacteria</taxon>
        <taxon>Pseudomonadati</taxon>
        <taxon>Lentisphaerota</taxon>
        <taxon>Lentisphaeria</taxon>
        <taxon>Lentisphaerales</taxon>
        <taxon>Lentisphaeraceae</taxon>
        <taxon>Lentisphaera</taxon>
    </lineage>
</organism>
<dbReference type="Proteomes" id="UP000004947">
    <property type="component" value="Unassembled WGS sequence"/>
</dbReference>
<dbReference type="OrthoDB" id="9801945at2"/>
<dbReference type="InterPro" id="IPR003749">
    <property type="entry name" value="ThiS/MoaD-like"/>
</dbReference>
<comment type="caution">
    <text evidence="1">The sequence shown here is derived from an EMBL/GenBank/DDBJ whole genome shotgun (WGS) entry which is preliminary data.</text>
</comment>
<dbReference type="Pfam" id="PF02597">
    <property type="entry name" value="ThiS"/>
    <property type="match status" value="1"/>
</dbReference>